<evidence type="ECO:0000256" key="4">
    <source>
        <dbReference type="ARBA" id="ARBA00022475"/>
    </source>
</evidence>
<dbReference type="Gene3D" id="1.20.1730.10">
    <property type="entry name" value="Sodium/glucose cotransporter"/>
    <property type="match status" value="1"/>
</dbReference>
<proteinExistence type="inferred from homology"/>
<feature type="transmembrane region" description="Helical" evidence="12">
    <location>
        <begin position="335"/>
        <end position="360"/>
    </location>
</feature>
<sequence length="564" mass="62324">MHITFSWYDYTLFILMLGLSALIGIYFAYFSKTKQTSVDEYLLGGKEMNIIPIAISLIASTISGTMLLAVPSDVYRFGPTYWYVVLDVFIASAITYYVYIPVFYKLQLTSSYEYLKLRFSGNIRILASFLFTLTNLLFLPIVIYIPALAFSQATAINVHYVTPLVCGVCIFYTTIGGLKAVVWTDTLQFFIMMGSMFTVLYMGLSSVGGFTNVWDISMKGDRIVPSFSLDPTERDSFFAVFIGNIFGVAGYISVSQGYVQKYLSMPTQNDVKKALLLFSIGTMIIISVSVLTGLIIYAKYWDCDPLSSGKIAQLDQILPYYVMDVASTIPGLSGLFLSGIFSAALSTLSALLNCLSGSIYEDFVSPFMPKDITQLRISNILKLIVVIVGVVCTLMVFVVERMGSILPLQFSLVGITSGPLLGLFSLGMLFPLANTKGAFIGGIGSLIIMSYIILTAQVNKTKGLIYYATKPISVEACNSTIISSAYQQQDSSEEVFALFKISHYYFTAMGTLLVIIIGLPVSWFTGGREQIVDPDLISPVSKWMLKKDYYAVEKALKMVHTEKC</sequence>
<feature type="transmembrane region" description="Helical" evidence="12">
    <location>
        <begin position="125"/>
        <end position="148"/>
    </location>
</feature>
<keyword evidence="5 12" id="KW-0812">Transmembrane</keyword>
<dbReference type="InterPro" id="IPR051163">
    <property type="entry name" value="Sodium:Solute_Symporter_SSF"/>
</dbReference>
<gene>
    <name evidence="14" type="primary">LOC108559957</name>
</gene>
<evidence type="ECO:0000256" key="8">
    <source>
        <dbReference type="ARBA" id="ARBA00023065"/>
    </source>
</evidence>
<dbReference type="InterPro" id="IPR038377">
    <property type="entry name" value="Na/Glc_symporter_sf"/>
</dbReference>
<keyword evidence="9 12" id="KW-0472">Membrane</keyword>
<comment type="subcellular location">
    <subcellularLocation>
        <location evidence="1">Cell membrane</location>
        <topology evidence="1">Multi-pass membrane protein</topology>
    </subcellularLocation>
</comment>
<dbReference type="PROSITE" id="PS50283">
    <property type="entry name" value="NA_SOLUT_SYMP_3"/>
    <property type="match status" value="1"/>
</dbReference>
<dbReference type="InterPro" id="IPR001734">
    <property type="entry name" value="Na/solute_symporter"/>
</dbReference>
<dbReference type="PANTHER" id="PTHR42985:SF21">
    <property type="entry name" value="SODIUM-DEPENDENT MULTIVITAMIN TRANSPORTER-LIKE PROTEIN"/>
    <property type="match status" value="1"/>
</dbReference>
<feature type="transmembrane region" description="Helical" evidence="12">
    <location>
        <begin position="12"/>
        <end position="29"/>
    </location>
</feature>
<keyword evidence="7" id="KW-0915">Sodium</keyword>
<reference evidence="14" key="1">
    <citation type="submission" date="2025-08" db="UniProtKB">
        <authorList>
            <consortium name="RefSeq"/>
        </authorList>
    </citation>
    <scope>IDENTIFICATION</scope>
    <source>
        <tissue evidence="14">Whole Larva</tissue>
    </source>
</reference>
<keyword evidence="10" id="KW-0739">Sodium transport</keyword>
<evidence type="ECO:0000313" key="13">
    <source>
        <dbReference type="Proteomes" id="UP000695000"/>
    </source>
</evidence>
<evidence type="ECO:0000256" key="12">
    <source>
        <dbReference type="SAM" id="Phobius"/>
    </source>
</evidence>
<feature type="transmembrane region" description="Helical" evidence="12">
    <location>
        <begin position="405"/>
        <end position="430"/>
    </location>
</feature>
<keyword evidence="4" id="KW-1003">Cell membrane</keyword>
<organism evidence="13 14">
    <name type="scientific">Nicrophorus vespilloides</name>
    <name type="common">Boreal carrion beetle</name>
    <dbReference type="NCBI Taxonomy" id="110193"/>
    <lineage>
        <taxon>Eukaryota</taxon>
        <taxon>Metazoa</taxon>
        <taxon>Ecdysozoa</taxon>
        <taxon>Arthropoda</taxon>
        <taxon>Hexapoda</taxon>
        <taxon>Insecta</taxon>
        <taxon>Pterygota</taxon>
        <taxon>Neoptera</taxon>
        <taxon>Endopterygota</taxon>
        <taxon>Coleoptera</taxon>
        <taxon>Polyphaga</taxon>
        <taxon>Staphyliniformia</taxon>
        <taxon>Silphidae</taxon>
        <taxon>Nicrophorinae</taxon>
        <taxon>Nicrophorus</taxon>
    </lineage>
</organism>
<feature type="transmembrane region" description="Helical" evidence="12">
    <location>
        <begin position="160"/>
        <end position="182"/>
    </location>
</feature>
<dbReference type="CDD" id="cd11492">
    <property type="entry name" value="SLC5sbd_NIS-SMVT"/>
    <property type="match status" value="1"/>
</dbReference>
<protein>
    <submittedName>
        <fullName evidence="14">Sodium-coupled monocarboxylate transporter 2-like</fullName>
    </submittedName>
</protein>
<name>A0ABM1ME38_NICVS</name>
<accession>A0ABM1ME38</accession>
<comment type="similarity">
    <text evidence="2 11">Belongs to the sodium:solute symporter (SSF) (TC 2.A.21) family.</text>
</comment>
<feature type="transmembrane region" description="Helical" evidence="12">
    <location>
        <begin position="81"/>
        <end position="104"/>
    </location>
</feature>
<feature type="transmembrane region" description="Helical" evidence="12">
    <location>
        <begin position="50"/>
        <end position="69"/>
    </location>
</feature>
<keyword evidence="13" id="KW-1185">Reference proteome</keyword>
<feature type="transmembrane region" description="Helical" evidence="12">
    <location>
        <begin position="437"/>
        <end position="454"/>
    </location>
</feature>
<evidence type="ECO:0000256" key="3">
    <source>
        <dbReference type="ARBA" id="ARBA00022448"/>
    </source>
</evidence>
<evidence type="ECO:0000256" key="7">
    <source>
        <dbReference type="ARBA" id="ARBA00023053"/>
    </source>
</evidence>
<evidence type="ECO:0000313" key="14">
    <source>
        <dbReference type="RefSeq" id="XP_017772838.1"/>
    </source>
</evidence>
<dbReference type="Proteomes" id="UP000695000">
    <property type="component" value="Unplaced"/>
</dbReference>
<evidence type="ECO:0000256" key="6">
    <source>
        <dbReference type="ARBA" id="ARBA00022989"/>
    </source>
</evidence>
<dbReference type="NCBIfam" id="TIGR00813">
    <property type="entry name" value="sss"/>
    <property type="match status" value="1"/>
</dbReference>
<keyword evidence="6 12" id="KW-1133">Transmembrane helix</keyword>
<evidence type="ECO:0000256" key="9">
    <source>
        <dbReference type="ARBA" id="ARBA00023136"/>
    </source>
</evidence>
<dbReference type="Pfam" id="PF00474">
    <property type="entry name" value="SSF"/>
    <property type="match status" value="1"/>
</dbReference>
<keyword evidence="8" id="KW-0406">Ion transport</keyword>
<feature type="transmembrane region" description="Helical" evidence="12">
    <location>
        <begin position="189"/>
        <end position="210"/>
    </location>
</feature>
<feature type="transmembrane region" description="Helical" evidence="12">
    <location>
        <begin position="380"/>
        <end position="399"/>
    </location>
</feature>
<evidence type="ECO:0000256" key="1">
    <source>
        <dbReference type="ARBA" id="ARBA00004651"/>
    </source>
</evidence>
<dbReference type="RefSeq" id="XP_017772838.1">
    <property type="nucleotide sequence ID" value="XM_017917349.1"/>
</dbReference>
<feature type="transmembrane region" description="Helical" evidence="12">
    <location>
        <begin position="236"/>
        <end position="254"/>
    </location>
</feature>
<feature type="transmembrane region" description="Helical" evidence="12">
    <location>
        <begin position="504"/>
        <end position="524"/>
    </location>
</feature>
<evidence type="ECO:0000256" key="2">
    <source>
        <dbReference type="ARBA" id="ARBA00006434"/>
    </source>
</evidence>
<dbReference type="PANTHER" id="PTHR42985">
    <property type="entry name" value="SODIUM-COUPLED MONOCARBOXYLATE TRANSPORTER"/>
    <property type="match status" value="1"/>
</dbReference>
<dbReference type="GeneID" id="108559957"/>
<evidence type="ECO:0000256" key="10">
    <source>
        <dbReference type="ARBA" id="ARBA00023201"/>
    </source>
</evidence>
<feature type="transmembrane region" description="Helical" evidence="12">
    <location>
        <begin position="275"/>
        <end position="298"/>
    </location>
</feature>
<evidence type="ECO:0000256" key="11">
    <source>
        <dbReference type="RuleBase" id="RU362091"/>
    </source>
</evidence>
<evidence type="ECO:0000256" key="5">
    <source>
        <dbReference type="ARBA" id="ARBA00022692"/>
    </source>
</evidence>
<keyword evidence="3" id="KW-0813">Transport</keyword>